<evidence type="ECO:0000256" key="42">
    <source>
        <dbReference type="ARBA" id="ARBA00042784"/>
    </source>
</evidence>
<feature type="active site" description="Charge relay system" evidence="48 49">
    <location>
        <position position="1573"/>
    </location>
</feature>
<keyword evidence="33" id="KW-1015">Disulfide bond</keyword>
<keyword evidence="25 49" id="KW-0720">Serine protease</keyword>
<dbReference type="CDD" id="cd04059">
    <property type="entry name" value="Peptidases_S8_Protein_convertases_Kexins_Furin-like"/>
    <property type="match status" value="1"/>
</dbReference>
<evidence type="ECO:0000256" key="36">
    <source>
        <dbReference type="ARBA" id="ARBA00023242"/>
    </source>
</evidence>
<gene>
    <name evidence="56" type="ORF">SUZIE_155855</name>
</gene>
<evidence type="ECO:0000256" key="18">
    <source>
        <dbReference type="ARBA" id="ARBA00022729"/>
    </source>
</evidence>
<feature type="active site" description="Charge relay system" evidence="48 49">
    <location>
        <position position="1532"/>
    </location>
</feature>
<dbReference type="Gene3D" id="2.10.220.10">
    <property type="entry name" value="Hormone Receptor, Insulin-like Growth Factor Receptor 1, Chain A, domain 2"/>
    <property type="match status" value="1"/>
</dbReference>
<dbReference type="EC" id="3.4.21.75" evidence="40"/>
<evidence type="ECO:0000259" key="54">
    <source>
        <dbReference type="PROSITE" id="PS51194"/>
    </source>
</evidence>
<proteinExistence type="inferred from homology"/>
<dbReference type="GO" id="GO:0000139">
    <property type="term" value="C:Golgi membrane"/>
    <property type="evidence" value="ECO:0007669"/>
    <property type="project" value="TreeGrafter"/>
</dbReference>
<comment type="cofactor">
    <cofactor evidence="1">
        <name>Ca(2+)</name>
        <dbReference type="ChEBI" id="CHEBI:29108"/>
    </cofactor>
</comment>
<keyword evidence="22 49" id="KW-0378">Hydrolase</keyword>
<feature type="compositionally biased region" description="Polar residues" evidence="50">
    <location>
        <begin position="207"/>
        <end position="219"/>
    </location>
</feature>
<dbReference type="CDD" id="cd18794">
    <property type="entry name" value="SF2_C_RecQ"/>
    <property type="match status" value="1"/>
</dbReference>
<feature type="compositionally biased region" description="Basic residues" evidence="50">
    <location>
        <begin position="1299"/>
        <end position="1317"/>
    </location>
</feature>
<dbReference type="InterPro" id="IPR018982">
    <property type="entry name" value="RQC_domain"/>
</dbReference>
<reference evidence="56" key="1">
    <citation type="submission" date="2020-03" db="EMBL/GenBank/DDBJ databases">
        <title>Studies in the Genomics of Life Span.</title>
        <authorList>
            <person name="Glass D."/>
        </authorList>
    </citation>
    <scope>NUCLEOTIDE SEQUENCE</scope>
    <source>
        <strain evidence="56">SUZIE</strain>
        <tissue evidence="56">Muscle</tissue>
    </source>
</reference>
<keyword evidence="17" id="KW-0479">Metal-binding</keyword>
<dbReference type="InterPro" id="IPR001650">
    <property type="entry name" value="Helicase_C-like"/>
</dbReference>
<dbReference type="InterPro" id="IPR027417">
    <property type="entry name" value="P-loop_NTPase"/>
</dbReference>
<evidence type="ECO:0000256" key="11">
    <source>
        <dbReference type="ARBA" id="ARBA00022525"/>
    </source>
</evidence>
<evidence type="ECO:0000256" key="24">
    <source>
        <dbReference type="ARBA" id="ARBA00022813"/>
    </source>
</evidence>
<evidence type="ECO:0000259" key="52">
    <source>
        <dbReference type="PROSITE" id="PS50967"/>
    </source>
</evidence>
<dbReference type="SMART" id="SM00261">
    <property type="entry name" value="FU"/>
    <property type="match status" value="2"/>
</dbReference>
<dbReference type="FunFam" id="3.40.50.300:FF:000340">
    <property type="entry name" value="Bloom syndrome, RecQ helicase"/>
    <property type="match status" value="1"/>
</dbReference>
<evidence type="ECO:0000256" key="3">
    <source>
        <dbReference type="ARBA" id="ARBA00004123"/>
    </source>
</evidence>
<dbReference type="SUPFAM" id="SSF52540">
    <property type="entry name" value="P-loop containing nucleoside triphosphate hydrolases"/>
    <property type="match status" value="2"/>
</dbReference>
<evidence type="ECO:0000256" key="48">
    <source>
        <dbReference type="PIRSR" id="PIRSR615500-1"/>
    </source>
</evidence>
<feature type="region of interest" description="Disordered" evidence="50">
    <location>
        <begin position="1539"/>
        <end position="1572"/>
    </location>
</feature>
<dbReference type="InterPro" id="IPR032815">
    <property type="entry name" value="S8_pro-domain"/>
</dbReference>
<evidence type="ECO:0000256" key="45">
    <source>
        <dbReference type="ARBA" id="ARBA00062944"/>
    </source>
</evidence>
<evidence type="ECO:0000256" key="38">
    <source>
        <dbReference type="ARBA" id="ARBA00034808"/>
    </source>
</evidence>
<dbReference type="Pfam" id="PF01483">
    <property type="entry name" value="P_proprotein"/>
    <property type="match status" value="1"/>
</dbReference>
<evidence type="ECO:0000256" key="15">
    <source>
        <dbReference type="ARBA" id="ARBA00022685"/>
    </source>
</evidence>
<dbReference type="InterPro" id="IPR034182">
    <property type="entry name" value="Kexin/furin"/>
</dbReference>
<dbReference type="InterPro" id="IPR036388">
    <property type="entry name" value="WH-like_DNA-bd_sf"/>
</dbReference>
<dbReference type="InterPro" id="IPR023828">
    <property type="entry name" value="Peptidase_S8_Ser-AS"/>
</dbReference>
<keyword evidence="23" id="KW-0347">Helicase</keyword>
<evidence type="ECO:0000256" key="33">
    <source>
        <dbReference type="ARBA" id="ARBA00023157"/>
    </source>
</evidence>
<dbReference type="InterPro" id="IPR036852">
    <property type="entry name" value="Peptidase_S8/S53_dom_sf"/>
</dbReference>
<evidence type="ECO:0000256" key="25">
    <source>
        <dbReference type="ARBA" id="ARBA00022825"/>
    </source>
</evidence>
<dbReference type="Gene3D" id="3.30.70.850">
    <property type="entry name" value="Peptidase S8, pro-domain"/>
    <property type="match status" value="1"/>
</dbReference>
<keyword evidence="21" id="KW-0967">Endosome</keyword>
<dbReference type="SMART" id="SM00490">
    <property type="entry name" value="HELICc"/>
    <property type="match status" value="1"/>
</dbReference>
<evidence type="ECO:0000256" key="13">
    <source>
        <dbReference type="ARBA" id="ARBA00022670"/>
    </source>
</evidence>
<feature type="domain" description="Helicase C-terminal" evidence="54">
    <location>
        <begin position="844"/>
        <end position="991"/>
    </location>
</feature>
<evidence type="ECO:0000256" key="17">
    <source>
        <dbReference type="ARBA" id="ARBA00022723"/>
    </source>
</evidence>
<dbReference type="InterPro" id="IPR002121">
    <property type="entry name" value="HRDC_dom"/>
</dbReference>
<feature type="region of interest" description="Disordered" evidence="50">
    <location>
        <begin position="26"/>
        <end position="48"/>
    </location>
</feature>
<evidence type="ECO:0000256" key="51">
    <source>
        <dbReference type="SAM" id="Phobius"/>
    </source>
</evidence>
<feature type="compositionally biased region" description="Polar residues" evidence="50">
    <location>
        <begin position="2052"/>
        <end position="2070"/>
    </location>
</feature>
<dbReference type="InterPro" id="IPR023827">
    <property type="entry name" value="Peptidase_S8_Asp-AS"/>
</dbReference>
<dbReference type="InterPro" id="IPR022398">
    <property type="entry name" value="Peptidase_S8_His-AS"/>
</dbReference>
<dbReference type="FunFam" id="2.10.220.10:FF:000023">
    <property type="entry name" value="Furin, paired basic amino acid cleaving enzyme"/>
    <property type="match status" value="1"/>
</dbReference>
<dbReference type="GO" id="GO:0005783">
    <property type="term" value="C:endoplasmic reticulum"/>
    <property type="evidence" value="ECO:0007669"/>
    <property type="project" value="UniProtKB-ARBA"/>
</dbReference>
<evidence type="ECO:0000256" key="28">
    <source>
        <dbReference type="ARBA" id="ARBA00022989"/>
    </source>
</evidence>
<dbReference type="Pfam" id="PF16204">
    <property type="entry name" value="BDHCT_assoc"/>
    <property type="match status" value="1"/>
</dbReference>
<evidence type="ECO:0000256" key="34">
    <source>
        <dbReference type="ARBA" id="ARBA00023180"/>
    </source>
</evidence>
<keyword evidence="29" id="KW-0333">Golgi apparatus</keyword>
<feature type="compositionally biased region" description="Acidic residues" evidence="50">
    <location>
        <begin position="2146"/>
        <end position="2159"/>
    </location>
</feature>
<dbReference type="FunFam" id="1.10.150.80:FF:000003">
    <property type="entry name" value="Bloom syndrome RecQ-like helicase"/>
    <property type="match status" value="1"/>
</dbReference>
<dbReference type="PROSITE" id="PS51829">
    <property type="entry name" value="P_HOMO_B"/>
    <property type="match status" value="1"/>
</dbReference>
<keyword evidence="16 51" id="KW-0812">Transmembrane</keyword>
<dbReference type="GO" id="GO:0005634">
    <property type="term" value="C:nucleus"/>
    <property type="evidence" value="ECO:0007669"/>
    <property type="project" value="UniProtKB-SubCell"/>
</dbReference>
<dbReference type="Pfam" id="PF16202">
    <property type="entry name" value="BLM_N"/>
    <property type="match status" value="1"/>
</dbReference>
<comment type="similarity">
    <text evidence="8">Belongs to the peptidase S8 family. Furin subfamily.</text>
</comment>
<dbReference type="PROSITE" id="PS00137">
    <property type="entry name" value="SUBTILASE_HIS"/>
    <property type="match status" value="1"/>
</dbReference>
<keyword evidence="19" id="KW-0677">Repeat</keyword>
<keyword evidence="31 51" id="KW-0472">Membrane</keyword>
<name>A0AA41MXQ7_SCICA</name>
<evidence type="ECO:0000259" key="53">
    <source>
        <dbReference type="PROSITE" id="PS51192"/>
    </source>
</evidence>
<evidence type="ECO:0000256" key="7">
    <source>
        <dbReference type="ARBA" id="ARBA00004613"/>
    </source>
</evidence>
<evidence type="ECO:0000256" key="32">
    <source>
        <dbReference type="ARBA" id="ARBA00023145"/>
    </source>
</evidence>
<sequence length="2173" mass="241621">MAAVPLNNLQEQLERHSARKLNNKLSVSKPKSSGFTFKKKTSSDNNASVTSVTSVSVAKTPVLNDKDVNVSEAFSFSESLSHITNQQNTINNFFKNVPAGQQTKATSSKPLLPDTLQIPQEVLCTTQNTPAIKNPHNAAFKKLEFSSSSDSFSIINDWDDMDDFDTSATSKAFATPHKNHFVRVSTAQKSKKAKRNFIKLQPHKTNTVKTDLTPSSSESQRVDLAKDQKGDSEWLRSGVICIDDDPISEALINEDTQESYSLKTHLRNEQDNGEKKKNVEEVELCSTEKVPCIELDDDDYDIDFVPPSPEEEIISGASSSLKSFSMLKDLDASDRERDILSTSKNLLSKTEKMTTQEPNPETSKDCDARQINLQQQLILVMDHICKLVDTIPVDEMKALNCGNELLQQRNIRRKLLAETDFNRNDVSLFGSVWRHRPASLGNSVEADSCLMGNSVKELNFPHLPSNSLSTGEYLLTTTPEKKGSSATSKNLFERPLFTSHLQKSFVSGHWAETPRIEKRNESSYFPGNVLTSTAIKDQNKNTASKNDLEGEIQASYDIDNFDIDDFDDDEDWENIMHNLTASKSSTAAYHPIKEGGPIKSVSEKISSAKTNCLPVASTAQNKSFSESIQNHTDNLAQNLASKNLKHERFRGLSFPHTKEMMKIFHKKFGLHNFRTNQLEAINAALLGEDCFILMPTGGGKSLCYQLPACVSPGVTIVISPLRSLIVDQVQKLTSLDVCASNRLISTLENLYERKLLTRFVIDEAHCVSQWGHDFRQDYKRMNMLRQKFPSVPVMALTATANPRVQKDILTQLKIVKPQVFSMSFNRHNLKYYVLPKKPKKVAFDCLEWIRKHHPYDSGIIYCLSRRECDTMADTLQKDGLAALAYHAGLSDSARDEVQHKWINQDGCQVICATIAFGMGIDKPDVRFVIHASLPKSVEGYYQESGRAGRDGEISHCLLFYAYHDVTRLKRLIMMEKDGNHHTRETHFNNLYSMVHYCENITECRRIQLLAYFGENGFNPDFCKKYPDVSCDNCCKTKDYKTKDVTDDVKNIVSFVQEYSSSQGTRNIKHVGPSGRFTMNMLVDIFLGSKNAKIQSGIFGKGSAYSRHNAERLFKKLILEKILDEDLYINANDQAIAYVMLGTKAQSVLSGHLKVDFMEMENFSNLKKQKALVAKVSQREEMVKKCLGELTEVCKSLGKVFGVHYFNIFNTATLKKLAESLSSDPEVLLQIDGITEDKLEKYGAEVIPILQKYSEWTLPAEDSSPGVNLSGSRGPGKNDIEELDEEVPVSSHYFANKTRNERKRKKMPTSQRSKRRKSSYGGFKAKGASSPHSPRKPCPSWLHAPTSQPRATGSEQARGSRSPVTRPRRRSSRVPASCPPMELRPWLLWVVAAAGALVLLTTDARGQKVFTNTWAVHIPGGLAVADSVARKHGFHNLGQIFGDYYHFWHRAVTKRSLSPHRPRHSRLQREPQVLWLEQQVVKRRTKRDVYQEPTDPKFPQQWYLSGVTQRDLNVKEAWAQGYTGHGIVVSILDDGIEKNHPDLAGNYDPGASFDVNDQDPDPQPRYTQMNDNRHGTRCAGEVAAVANNGVCGVGVAYNARIGGVRMLDGEVTDAVEARSLGLNPNHIHIYSASWGPEDDGKTVDGPARLAEEAFFRGVSQGRGGLGSIFVWASGNGGREHDSCNCDGYTNSIYTLSISSATQFGNVPWYSEACSSTLATTYSSGNQNEKQIVTTDLRQKCTESHTGTSASAPLAAGIIALTLEANKNLTWRDMQHLVVQTSKPAHLNANDWATNGVGRKVSHSYGYGLLDAGAMVALAQNWTTVAPQRKCIMDILTEPKDIGKRLEVRKTVTACLGEPNHITRLEHAQARLTLSYNRRGDLAIHLVSPMGTRSTLLAARPHDYSADGFNDWAFMTTHSWDEDPSGEWVLEIENTSEANNFGTLTKFTLVLYGTAPEGLPTPPESNGCKTLTSSQACVVCEEGFSLHQKSCVQHCPPGFTPQVLDTHYSTENDMEIIRASVCAPCHASCATCQGPAPTDCLSCPSHASLDPVEQTCSRQSQSSRESPAQQQPPGLPPEVEAEPRLQAGLLPSHLPEVVAGLSCAFIVLVFVTVFLVLQLRSGFSFRGVKVYTMDRGLISYKGLPPEAWQEECPSDSEEDEGRGERTAFIKDQSAL</sequence>
<comment type="cofactor">
    <cofactor evidence="2">
        <name>Zn(2+)</name>
        <dbReference type="ChEBI" id="CHEBI:29105"/>
    </cofactor>
</comment>
<dbReference type="Gene3D" id="3.40.50.200">
    <property type="entry name" value="Peptidase S8/S53 domain"/>
    <property type="match status" value="1"/>
</dbReference>
<evidence type="ECO:0000256" key="23">
    <source>
        <dbReference type="ARBA" id="ARBA00022806"/>
    </source>
</evidence>
<feature type="domain" description="P/Homo B" evidence="55">
    <location>
        <begin position="1823"/>
        <end position="1955"/>
    </location>
</feature>
<feature type="transmembrane region" description="Helical" evidence="51">
    <location>
        <begin position="2095"/>
        <end position="2115"/>
    </location>
</feature>
<dbReference type="EMBL" id="JAATJV010370899">
    <property type="protein sequence ID" value="MBZ3880025.1"/>
    <property type="molecule type" value="Genomic_DNA"/>
</dbReference>
<keyword evidence="32" id="KW-0865">Zymogen</keyword>
<dbReference type="GO" id="GO:0000723">
    <property type="term" value="P:telomere maintenance"/>
    <property type="evidence" value="ECO:0007669"/>
    <property type="project" value="UniProtKB-ARBA"/>
</dbReference>
<evidence type="ECO:0000256" key="9">
    <source>
        <dbReference type="ARBA" id="ARBA00005446"/>
    </source>
</evidence>
<feature type="region of interest" description="Disordered" evidence="50">
    <location>
        <begin position="342"/>
        <end position="365"/>
    </location>
</feature>
<dbReference type="Pfam" id="PF16124">
    <property type="entry name" value="RecQ_Zn_bind"/>
    <property type="match status" value="1"/>
</dbReference>
<keyword evidence="15" id="KW-0165">Cleavage on pair of basic residues</keyword>
<dbReference type="InterPro" id="IPR036390">
    <property type="entry name" value="WH_DNA-bd_sf"/>
</dbReference>
<keyword evidence="27" id="KW-0067">ATP-binding</keyword>
<comment type="function">
    <text evidence="44">Ubiquitous endoprotease within constitutive secretory pathways capable of cleavage at the RX(K/R)R consensus motif. Mediates processing of TGFB1, an essential step in TGF-beta-1 activation. Converts through proteolytic cleavage the non-functional Brain natriuretic factor prohormone into its active hormone BNP(1-45). By mediating processing of accessory subunit ATP6AP1/Ac45 of the V-ATPase, regulates the acidification of dense-core secretory granules in islets of Langerhans cells.</text>
</comment>
<dbReference type="PROSITE" id="PS51192">
    <property type="entry name" value="HELICASE_ATP_BIND_1"/>
    <property type="match status" value="1"/>
</dbReference>
<keyword evidence="34" id="KW-0325">Glycoprotein</keyword>
<keyword evidence="11" id="KW-0964">Secreted</keyword>
<dbReference type="InterPro" id="IPR002884">
    <property type="entry name" value="P_dom"/>
</dbReference>
<dbReference type="PROSITE" id="PS00136">
    <property type="entry name" value="SUBTILASE_ASP"/>
    <property type="match status" value="1"/>
</dbReference>
<dbReference type="SUPFAM" id="SSF49785">
    <property type="entry name" value="Galactose-binding domain-like"/>
    <property type="match status" value="1"/>
</dbReference>
<protein>
    <recommendedName>
        <fullName evidence="46">Furin</fullName>
        <ecNumber evidence="40">3.4.21.75</ecNumber>
        <ecNumber evidence="38">5.6.2.4</ecNumber>
    </recommendedName>
    <alternativeName>
        <fullName evidence="43">DNA 3'-5' helicase BLM</fullName>
    </alternativeName>
    <alternativeName>
        <fullName evidence="41">Dibasic-processing enzyme</fullName>
    </alternativeName>
    <alternativeName>
        <fullName evidence="42">Paired basic amino acid residue-cleaving enzyme</fullName>
    </alternativeName>
    <alternativeName>
        <fullName evidence="47">Prohormone convertase 3</fullName>
    </alternativeName>
</protein>
<evidence type="ECO:0000256" key="29">
    <source>
        <dbReference type="ARBA" id="ARBA00023034"/>
    </source>
</evidence>
<dbReference type="GO" id="GO:0031297">
    <property type="term" value="P:replication fork processing"/>
    <property type="evidence" value="ECO:0007669"/>
    <property type="project" value="UniProtKB-ARBA"/>
</dbReference>
<evidence type="ECO:0000256" key="37">
    <source>
        <dbReference type="ARBA" id="ARBA00034617"/>
    </source>
</evidence>
<keyword evidence="10" id="KW-1003">Cell membrane</keyword>
<feature type="region of interest" description="Disordered" evidence="50">
    <location>
        <begin position="2052"/>
        <end position="2077"/>
    </location>
</feature>
<evidence type="ECO:0000256" key="47">
    <source>
        <dbReference type="ARBA" id="ARBA00078337"/>
    </source>
</evidence>
<dbReference type="PRINTS" id="PR00723">
    <property type="entry name" value="SUBTILISIN"/>
</dbReference>
<evidence type="ECO:0000256" key="16">
    <source>
        <dbReference type="ARBA" id="ARBA00022692"/>
    </source>
</evidence>
<evidence type="ECO:0000256" key="43">
    <source>
        <dbReference type="ARBA" id="ARBA00044542"/>
    </source>
</evidence>
<evidence type="ECO:0000256" key="26">
    <source>
        <dbReference type="ARBA" id="ARBA00022837"/>
    </source>
</evidence>
<keyword evidence="26" id="KW-0106">Calcium</keyword>
<dbReference type="GO" id="GO:0003677">
    <property type="term" value="F:DNA binding"/>
    <property type="evidence" value="ECO:0007669"/>
    <property type="project" value="UniProtKB-KW"/>
</dbReference>
<dbReference type="SUPFAM" id="SSF52743">
    <property type="entry name" value="Subtilisin-like"/>
    <property type="match status" value="1"/>
</dbReference>
<dbReference type="Pfam" id="PF00271">
    <property type="entry name" value="Helicase_C"/>
    <property type="match status" value="1"/>
</dbReference>
<dbReference type="InterPro" id="IPR015500">
    <property type="entry name" value="Peptidase_S8_subtilisin-rel"/>
</dbReference>
<dbReference type="Pfam" id="PF00082">
    <property type="entry name" value="Peptidase_S8"/>
    <property type="match status" value="1"/>
</dbReference>
<evidence type="ECO:0000256" key="39">
    <source>
        <dbReference type="ARBA" id="ARBA00035756"/>
    </source>
</evidence>
<keyword evidence="36" id="KW-0539">Nucleus</keyword>
<dbReference type="PANTHER" id="PTHR42884:SF1">
    <property type="entry name" value="FURIN"/>
    <property type="match status" value="1"/>
</dbReference>
<evidence type="ECO:0000256" key="4">
    <source>
        <dbReference type="ARBA" id="ARBA00004251"/>
    </source>
</evidence>
<keyword evidence="13 49" id="KW-0645">Protease</keyword>
<dbReference type="GO" id="GO:0016486">
    <property type="term" value="P:peptide hormone processing"/>
    <property type="evidence" value="ECO:0007669"/>
    <property type="project" value="TreeGrafter"/>
</dbReference>
<evidence type="ECO:0000256" key="41">
    <source>
        <dbReference type="ARBA" id="ARBA00041232"/>
    </source>
</evidence>
<dbReference type="GO" id="GO:0016818">
    <property type="term" value="F:hydrolase activity, acting on acid anhydrides, in phosphorus-containing anhydrides"/>
    <property type="evidence" value="ECO:0007669"/>
    <property type="project" value="InterPro"/>
</dbReference>
<comment type="catalytic activity">
    <reaction evidence="39">
        <text>Release of mature proteins from their proproteins by cleavage of -Arg-Xaa-Yaa-Arg-|-Zaa- bonds, where Xaa can be any amino acid and Yaa is Arg or Lys. Releases albumin, complement component C3 and von Willebrand factor from their respective precursors.</text>
        <dbReference type="EC" id="3.4.21.75"/>
    </reaction>
</comment>
<dbReference type="InterPro" id="IPR032437">
    <property type="entry name" value="BLM_N"/>
</dbReference>
<evidence type="ECO:0000256" key="6">
    <source>
        <dbReference type="ARBA" id="ARBA00004530"/>
    </source>
</evidence>
<evidence type="ECO:0000256" key="14">
    <source>
        <dbReference type="ARBA" id="ARBA00022674"/>
    </source>
</evidence>
<comment type="subcellular location">
    <subcellularLocation>
        <location evidence="4">Cell membrane</location>
        <topology evidence="4">Single-pass type I membrane protein</topology>
    </subcellularLocation>
    <subcellularLocation>
        <location evidence="6">Endosome membrane</location>
        <topology evidence="6">Single-pass type I membrane protein</topology>
    </subcellularLocation>
    <subcellularLocation>
        <location evidence="5">Golgi apparatus</location>
        <location evidence="5">trans-Golgi network membrane</location>
        <topology evidence="5">Single-pass type I membrane protein</topology>
    </subcellularLocation>
    <subcellularLocation>
        <location evidence="3">Nucleus</location>
    </subcellularLocation>
    <subcellularLocation>
        <location evidence="7">Secreted</location>
    </subcellularLocation>
</comment>
<evidence type="ECO:0000256" key="40">
    <source>
        <dbReference type="ARBA" id="ARBA00038993"/>
    </source>
</evidence>
<dbReference type="PANTHER" id="PTHR42884">
    <property type="entry name" value="PROPROTEIN CONVERTASE SUBTILISIN/KEXIN-RELATED"/>
    <property type="match status" value="1"/>
</dbReference>
<evidence type="ECO:0000256" key="50">
    <source>
        <dbReference type="SAM" id="MobiDB-lite"/>
    </source>
</evidence>
<dbReference type="FunFam" id="3.40.50.200:FF:000001">
    <property type="entry name" value="Furin 2, isoform B"/>
    <property type="match status" value="1"/>
</dbReference>
<dbReference type="InterPro" id="IPR014001">
    <property type="entry name" value="Helicase_ATP-bd"/>
</dbReference>
<dbReference type="GO" id="GO:0000724">
    <property type="term" value="P:double-strand break repair via homologous recombination"/>
    <property type="evidence" value="ECO:0007669"/>
    <property type="project" value="UniProtKB-ARBA"/>
</dbReference>
<evidence type="ECO:0000256" key="22">
    <source>
        <dbReference type="ARBA" id="ARBA00022801"/>
    </source>
</evidence>
<dbReference type="InterPro" id="IPR032284">
    <property type="entry name" value="RecQ_Zn-bd"/>
</dbReference>
<dbReference type="InterPro" id="IPR008979">
    <property type="entry name" value="Galactose-bd-like_sf"/>
</dbReference>
<keyword evidence="28 51" id="KW-1133">Transmembrane helix</keyword>
<dbReference type="InterPro" id="IPR044876">
    <property type="entry name" value="HRDC_dom_sf"/>
</dbReference>
<dbReference type="GO" id="GO:0005576">
    <property type="term" value="C:extracellular region"/>
    <property type="evidence" value="ECO:0007669"/>
    <property type="project" value="UniProtKB-SubCell"/>
</dbReference>
<dbReference type="PROSITE" id="PS51892">
    <property type="entry name" value="SUBTILASE"/>
    <property type="match status" value="1"/>
</dbReference>
<dbReference type="PROSITE" id="PS51194">
    <property type="entry name" value="HELICASE_CTER"/>
    <property type="match status" value="1"/>
</dbReference>
<evidence type="ECO:0000256" key="5">
    <source>
        <dbReference type="ARBA" id="ARBA00004393"/>
    </source>
</evidence>
<dbReference type="PROSITE" id="PS50967">
    <property type="entry name" value="HRDC"/>
    <property type="match status" value="1"/>
</dbReference>
<feature type="region of interest" description="Disordered" evidence="50">
    <location>
        <begin position="2146"/>
        <end position="2173"/>
    </location>
</feature>
<keyword evidence="18" id="KW-0732">Signal</keyword>
<dbReference type="Gene3D" id="1.10.10.10">
    <property type="entry name" value="Winged helix-like DNA-binding domain superfamily/Winged helix DNA-binding domain"/>
    <property type="match status" value="1"/>
</dbReference>
<keyword evidence="12" id="KW-0597">Phosphoprotein</keyword>
<feature type="domain" description="Helicase ATP-binding" evidence="53">
    <location>
        <begin position="681"/>
        <end position="818"/>
    </location>
</feature>
<keyword evidence="30" id="KW-0238">DNA-binding</keyword>
<evidence type="ECO:0000256" key="8">
    <source>
        <dbReference type="ARBA" id="ARBA00005325"/>
    </source>
</evidence>
<dbReference type="SUPFAM" id="SSF47819">
    <property type="entry name" value="HRDC-like"/>
    <property type="match status" value="1"/>
</dbReference>
<dbReference type="CDD" id="cd00064">
    <property type="entry name" value="FU"/>
    <property type="match status" value="2"/>
</dbReference>
<dbReference type="Pfam" id="PF16470">
    <property type="entry name" value="S8_pro-domain"/>
    <property type="match status" value="1"/>
</dbReference>
<keyword evidence="57" id="KW-1185">Reference proteome</keyword>
<evidence type="ECO:0000256" key="49">
    <source>
        <dbReference type="PROSITE-ProRule" id="PRU01240"/>
    </source>
</evidence>
<evidence type="ECO:0000256" key="46">
    <source>
        <dbReference type="ARBA" id="ARBA00067624"/>
    </source>
</evidence>
<dbReference type="InterPro" id="IPR010997">
    <property type="entry name" value="HRDC-like_sf"/>
</dbReference>
<dbReference type="GO" id="GO:0005886">
    <property type="term" value="C:plasma membrane"/>
    <property type="evidence" value="ECO:0007669"/>
    <property type="project" value="UniProtKB-SubCell"/>
</dbReference>
<dbReference type="NCBIfam" id="TIGR00614">
    <property type="entry name" value="recQ_fam"/>
    <property type="match status" value="1"/>
</dbReference>
<evidence type="ECO:0000256" key="10">
    <source>
        <dbReference type="ARBA" id="ARBA00022475"/>
    </source>
</evidence>
<dbReference type="Gene3D" id="1.10.150.80">
    <property type="entry name" value="HRDC domain"/>
    <property type="match status" value="1"/>
</dbReference>
<dbReference type="FunFam" id="1.10.10.10:FF:000310">
    <property type="entry name" value="Bloom syndrome RecQ-like helicase"/>
    <property type="match status" value="1"/>
</dbReference>
<evidence type="ECO:0000256" key="35">
    <source>
        <dbReference type="ARBA" id="ARBA00023235"/>
    </source>
</evidence>
<evidence type="ECO:0000256" key="19">
    <source>
        <dbReference type="ARBA" id="ARBA00022737"/>
    </source>
</evidence>
<evidence type="ECO:0000256" key="27">
    <source>
        <dbReference type="ARBA" id="ARBA00022840"/>
    </source>
</evidence>
<feature type="region of interest" description="Disordered" evidence="50">
    <location>
        <begin position="207"/>
        <end position="226"/>
    </location>
</feature>
<dbReference type="SMART" id="SM00341">
    <property type="entry name" value="HRDC"/>
    <property type="match status" value="1"/>
</dbReference>
<dbReference type="SMART" id="SM00487">
    <property type="entry name" value="DEXDc"/>
    <property type="match status" value="1"/>
</dbReference>
<evidence type="ECO:0000256" key="31">
    <source>
        <dbReference type="ARBA" id="ARBA00023136"/>
    </source>
</evidence>
<evidence type="ECO:0000259" key="55">
    <source>
        <dbReference type="PROSITE" id="PS51829"/>
    </source>
</evidence>
<dbReference type="InterPro" id="IPR000209">
    <property type="entry name" value="Peptidase_S8/S53_dom"/>
</dbReference>
<evidence type="ECO:0000256" key="20">
    <source>
        <dbReference type="ARBA" id="ARBA00022741"/>
    </source>
</evidence>
<feature type="active site" description="Charge relay system" evidence="48 49">
    <location>
        <position position="1747"/>
    </location>
</feature>
<dbReference type="GO" id="GO:0032392">
    <property type="term" value="P:DNA geometric change"/>
    <property type="evidence" value="ECO:0007669"/>
    <property type="project" value="UniProtKB-ARBA"/>
</dbReference>
<dbReference type="Gene3D" id="2.60.120.260">
    <property type="entry name" value="Galactose-binding domain-like"/>
    <property type="match status" value="1"/>
</dbReference>
<comment type="similarity">
    <text evidence="9">Belongs to the helicase family. RecQ subfamily.</text>
</comment>
<dbReference type="InterPro" id="IPR011545">
    <property type="entry name" value="DEAD/DEAH_box_helicase_dom"/>
</dbReference>
<comment type="catalytic activity">
    <reaction evidence="37">
        <text>Couples ATP hydrolysis with the unwinding of duplex DNA by translocating in the 3'-5' direction.</text>
        <dbReference type="EC" id="5.6.2.4"/>
    </reaction>
</comment>
<dbReference type="InterPro" id="IPR009030">
    <property type="entry name" value="Growth_fac_rcpt_cys_sf"/>
</dbReference>
<dbReference type="GO" id="GO:0043138">
    <property type="term" value="F:3'-5' DNA helicase activity"/>
    <property type="evidence" value="ECO:0007669"/>
    <property type="project" value="UniProtKB-EC"/>
</dbReference>
<evidence type="ECO:0000313" key="56">
    <source>
        <dbReference type="EMBL" id="MBZ3880025.1"/>
    </source>
</evidence>
<feature type="compositionally biased region" description="Polar residues" evidence="50">
    <location>
        <begin position="1344"/>
        <end position="1356"/>
    </location>
</feature>
<comment type="subunit">
    <text evidence="45">Interacts with FLNA. Binds to PACS1 which mediates TGN localization and connection to clathrin adapters.</text>
</comment>
<dbReference type="FunFam" id="3.30.70.850:FF:000001">
    <property type="entry name" value="Proprotein convertase subtilisin/kexin type 5"/>
    <property type="match status" value="1"/>
</dbReference>
<dbReference type="InterPro" id="IPR038466">
    <property type="entry name" value="S8_pro-domain_sf"/>
</dbReference>
<dbReference type="InterPro" id="IPR006212">
    <property type="entry name" value="Furin_repeat"/>
</dbReference>
<dbReference type="GO" id="GO:0008201">
    <property type="term" value="F:heparin binding"/>
    <property type="evidence" value="ECO:0007669"/>
    <property type="project" value="UniProtKB-KW"/>
</dbReference>
<dbReference type="InterPro" id="IPR004589">
    <property type="entry name" value="DNA_helicase_ATP-dep_RecQ"/>
</dbReference>
<dbReference type="GO" id="GO:0005802">
    <property type="term" value="C:trans-Golgi network"/>
    <property type="evidence" value="ECO:0007669"/>
    <property type="project" value="TreeGrafter"/>
</dbReference>
<dbReference type="FunFam" id="2.60.120.260:FF:000034">
    <property type="entry name" value="furin isoform X2"/>
    <property type="match status" value="1"/>
</dbReference>
<evidence type="ECO:0000256" key="2">
    <source>
        <dbReference type="ARBA" id="ARBA00001947"/>
    </source>
</evidence>
<dbReference type="Pfam" id="PF09382">
    <property type="entry name" value="RQC"/>
    <property type="match status" value="1"/>
</dbReference>
<accession>A0AA41MXQ7</accession>
<comment type="caution">
    <text evidence="56">The sequence shown here is derived from an EMBL/GenBank/DDBJ whole genome shotgun (WGS) entry which is preliminary data.</text>
</comment>
<dbReference type="Pfam" id="PF08072">
    <property type="entry name" value="BDHCT"/>
    <property type="match status" value="1"/>
</dbReference>
<dbReference type="SMART" id="SM00956">
    <property type="entry name" value="RQC"/>
    <property type="match status" value="1"/>
</dbReference>
<dbReference type="InterPro" id="IPR012532">
    <property type="entry name" value="BDHCT"/>
</dbReference>
<dbReference type="InterPro" id="IPR032439">
    <property type="entry name" value="BDHCT_assoc"/>
</dbReference>
<dbReference type="GO" id="GO:0046872">
    <property type="term" value="F:metal ion binding"/>
    <property type="evidence" value="ECO:0007669"/>
    <property type="project" value="UniProtKB-KW"/>
</dbReference>
<evidence type="ECO:0000256" key="21">
    <source>
        <dbReference type="ARBA" id="ARBA00022753"/>
    </source>
</evidence>
<evidence type="ECO:0000313" key="57">
    <source>
        <dbReference type="Proteomes" id="UP001166674"/>
    </source>
</evidence>
<dbReference type="Proteomes" id="UP001166674">
    <property type="component" value="Unassembled WGS sequence"/>
</dbReference>
<feature type="region of interest" description="Disordered" evidence="50">
    <location>
        <begin position="1260"/>
        <end position="1376"/>
    </location>
</feature>
<dbReference type="GO" id="GO:0045910">
    <property type="term" value="P:negative regulation of DNA recombination"/>
    <property type="evidence" value="ECO:0007669"/>
    <property type="project" value="UniProtKB-ARBA"/>
</dbReference>
<dbReference type="GO" id="GO:0010008">
    <property type="term" value="C:endosome membrane"/>
    <property type="evidence" value="ECO:0007669"/>
    <property type="project" value="UniProtKB-SubCell"/>
</dbReference>
<dbReference type="Gene3D" id="3.40.50.300">
    <property type="entry name" value="P-loop containing nucleotide triphosphate hydrolases"/>
    <property type="match status" value="3"/>
</dbReference>
<evidence type="ECO:0000256" key="30">
    <source>
        <dbReference type="ARBA" id="ARBA00023125"/>
    </source>
</evidence>
<dbReference type="SUPFAM" id="SSF46785">
    <property type="entry name" value="Winged helix' DNA-binding domain"/>
    <property type="match status" value="1"/>
</dbReference>
<dbReference type="PROSITE" id="PS00138">
    <property type="entry name" value="SUBTILASE_SER"/>
    <property type="match status" value="1"/>
</dbReference>
<dbReference type="SUPFAM" id="SSF57184">
    <property type="entry name" value="Growth factor receptor domain"/>
    <property type="match status" value="1"/>
</dbReference>
<dbReference type="Pfam" id="PF00270">
    <property type="entry name" value="DEAD"/>
    <property type="match status" value="2"/>
</dbReference>
<evidence type="ECO:0000256" key="12">
    <source>
        <dbReference type="ARBA" id="ARBA00022553"/>
    </source>
</evidence>
<dbReference type="EC" id="5.6.2.4" evidence="38"/>
<dbReference type="GO" id="GO:0004252">
    <property type="term" value="F:serine-type endopeptidase activity"/>
    <property type="evidence" value="ECO:0007669"/>
    <property type="project" value="UniProtKB-UniRule"/>
</dbReference>
<evidence type="ECO:0000256" key="1">
    <source>
        <dbReference type="ARBA" id="ARBA00001913"/>
    </source>
</evidence>
<dbReference type="SUPFAM" id="SSF54897">
    <property type="entry name" value="Protease propeptides/inhibitors"/>
    <property type="match status" value="1"/>
</dbReference>
<dbReference type="GO" id="GO:0005524">
    <property type="term" value="F:ATP binding"/>
    <property type="evidence" value="ECO:0007669"/>
    <property type="project" value="UniProtKB-KW"/>
</dbReference>
<organism evidence="56 57">
    <name type="scientific">Sciurus carolinensis</name>
    <name type="common">Eastern gray squirrel</name>
    <dbReference type="NCBI Taxonomy" id="30640"/>
    <lineage>
        <taxon>Eukaryota</taxon>
        <taxon>Metazoa</taxon>
        <taxon>Chordata</taxon>
        <taxon>Craniata</taxon>
        <taxon>Vertebrata</taxon>
        <taxon>Euteleostomi</taxon>
        <taxon>Mammalia</taxon>
        <taxon>Eutheria</taxon>
        <taxon>Euarchontoglires</taxon>
        <taxon>Glires</taxon>
        <taxon>Rodentia</taxon>
        <taxon>Sciuromorpha</taxon>
        <taxon>Sciuridae</taxon>
        <taxon>Sciurinae</taxon>
        <taxon>Sciurini</taxon>
        <taxon>Sciurus</taxon>
    </lineage>
</organism>
<keyword evidence="35" id="KW-0413">Isomerase</keyword>
<keyword evidence="20" id="KW-0547">Nucleotide-binding</keyword>
<keyword evidence="14" id="KW-0358">Heparin-binding</keyword>
<feature type="domain" description="HRDC" evidence="52">
    <location>
        <begin position="1179"/>
        <end position="1259"/>
    </location>
</feature>
<keyword evidence="24" id="KW-0068">Autocatalytic cleavage</keyword>
<dbReference type="Pfam" id="PF00570">
    <property type="entry name" value="HRDC"/>
    <property type="match status" value="1"/>
</dbReference>
<evidence type="ECO:0000256" key="44">
    <source>
        <dbReference type="ARBA" id="ARBA00058581"/>
    </source>
</evidence>